<reference evidence="1" key="1">
    <citation type="submission" date="2020-02" db="EMBL/GenBank/DDBJ databases">
        <authorList>
            <person name="Meier V. D."/>
        </authorList>
    </citation>
    <scope>NUCLEOTIDE SEQUENCE</scope>
    <source>
        <strain evidence="1">AVDCRST_MAG42</strain>
    </source>
</reference>
<organism evidence="1">
    <name type="scientific">uncultured Chthoniobacterales bacterium</name>
    <dbReference type="NCBI Taxonomy" id="1836801"/>
    <lineage>
        <taxon>Bacteria</taxon>
        <taxon>Pseudomonadati</taxon>
        <taxon>Verrucomicrobiota</taxon>
        <taxon>Spartobacteria</taxon>
        <taxon>Chthoniobacterales</taxon>
        <taxon>environmental samples</taxon>
    </lineage>
</organism>
<accession>A0A6J4ITX2</accession>
<dbReference type="Gene3D" id="3.30.300.250">
    <property type="match status" value="1"/>
</dbReference>
<dbReference type="EMBL" id="CADCTA010000093">
    <property type="protein sequence ID" value="CAA9259108.1"/>
    <property type="molecule type" value="Genomic_DNA"/>
</dbReference>
<evidence type="ECO:0000313" key="1">
    <source>
        <dbReference type="EMBL" id="CAA9259108.1"/>
    </source>
</evidence>
<proteinExistence type="predicted"/>
<dbReference type="AlphaFoldDB" id="A0A6J4ITX2"/>
<protein>
    <submittedName>
        <fullName evidence="1">Uncharacterized protein</fullName>
    </submittedName>
</protein>
<name>A0A6J4ITX2_9BACT</name>
<sequence>MVVAVAALVGAVVGKTLVQQYFESRKGRSFETAISEISRQMNATLPMQVDKDTRLDSTVSGPGRRLTYLYTLVGATADDIDAAALTAAMRPQLINSYRTTPEMATLRDGAVELNYMYRDKQGRHITTMVVTPNDIGR</sequence>
<gene>
    <name evidence="1" type="ORF">AVDCRST_MAG42-2621</name>
</gene>